<sequence>MEIVVGDDEVREESSPSRFQGLGIKRKIRKQRWKTRTQILPLQVPSSQAPKQESNTTPPFHPVFKFLIPSLLAVVAFKYQGSSEDPSKTHPLQTWSFVLAIFIYSLITSFAITIKQPQNQSAKFLQFLKLAALASGVVSSLLLVSLLLPRFPGLILLYTSWALFAIILAWPILQMATCNWLLRGTKIVLDVLMVVPMNSFTGWNFIHRPPPQEVAAPPV</sequence>
<accession>A0ABD3B1F8</accession>
<evidence type="ECO:0000313" key="2">
    <source>
        <dbReference type="EMBL" id="KAL3537004.1"/>
    </source>
</evidence>
<dbReference type="PANTHER" id="PTHR34115:SF6">
    <property type="entry name" value="PROTEIN, PUTATIVE-RELATED"/>
    <property type="match status" value="1"/>
</dbReference>
<feature type="transmembrane region" description="Helical" evidence="1">
    <location>
        <begin position="154"/>
        <end position="173"/>
    </location>
</feature>
<evidence type="ECO:0000313" key="3">
    <source>
        <dbReference type="Proteomes" id="UP001630127"/>
    </source>
</evidence>
<keyword evidence="1" id="KW-0472">Membrane</keyword>
<reference evidence="2 3" key="1">
    <citation type="submission" date="2024-11" db="EMBL/GenBank/DDBJ databases">
        <title>A near-complete genome assembly of Cinchona calisaya.</title>
        <authorList>
            <person name="Lian D.C."/>
            <person name="Zhao X.W."/>
            <person name="Wei L."/>
        </authorList>
    </citation>
    <scope>NUCLEOTIDE SEQUENCE [LARGE SCALE GENOMIC DNA]</scope>
    <source>
        <tissue evidence="2">Nenye</tissue>
    </source>
</reference>
<organism evidence="2 3">
    <name type="scientific">Cinchona calisaya</name>
    <dbReference type="NCBI Taxonomy" id="153742"/>
    <lineage>
        <taxon>Eukaryota</taxon>
        <taxon>Viridiplantae</taxon>
        <taxon>Streptophyta</taxon>
        <taxon>Embryophyta</taxon>
        <taxon>Tracheophyta</taxon>
        <taxon>Spermatophyta</taxon>
        <taxon>Magnoliopsida</taxon>
        <taxon>eudicotyledons</taxon>
        <taxon>Gunneridae</taxon>
        <taxon>Pentapetalae</taxon>
        <taxon>asterids</taxon>
        <taxon>lamiids</taxon>
        <taxon>Gentianales</taxon>
        <taxon>Rubiaceae</taxon>
        <taxon>Cinchonoideae</taxon>
        <taxon>Cinchoneae</taxon>
        <taxon>Cinchona</taxon>
    </lineage>
</organism>
<dbReference type="Proteomes" id="UP001630127">
    <property type="component" value="Unassembled WGS sequence"/>
</dbReference>
<name>A0ABD3B1F8_9GENT</name>
<evidence type="ECO:0008006" key="4">
    <source>
        <dbReference type="Google" id="ProtNLM"/>
    </source>
</evidence>
<feature type="transmembrane region" description="Helical" evidence="1">
    <location>
        <begin position="126"/>
        <end position="148"/>
    </location>
</feature>
<feature type="transmembrane region" description="Helical" evidence="1">
    <location>
        <begin position="92"/>
        <end position="114"/>
    </location>
</feature>
<dbReference type="EMBL" id="JBJUIK010000001">
    <property type="protein sequence ID" value="KAL3537004.1"/>
    <property type="molecule type" value="Genomic_DNA"/>
</dbReference>
<dbReference type="InterPro" id="IPR053258">
    <property type="entry name" value="Ca-permeable_cation_channel"/>
</dbReference>
<proteinExistence type="predicted"/>
<keyword evidence="3" id="KW-1185">Reference proteome</keyword>
<comment type="caution">
    <text evidence="2">The sequence shown here is derived from an EMBL/GenBank/DDBJ whole genome shotgun (WGS) entry which is preliminary data.</text>
</comment>
<keyword evidence="1" id="KW-0812">Transmembrane</keyword>
<keyword evidence="1" id="KW-1133">Transmembrane helix</keyword>
<dbReference type="PANTHER" id="PTHR34115">
    <property type="entry name" value="PROTEIN, PUTATIVE-RELATED"/>
    <property type="match status" value="1"/>
</dbReference>
<dbReference type="AlphaFoldDB" id="A0ABD3B1F8"/>
<evidence type="ECO:0000256" key="1">
    <source>
        <dbReference type="SAM" id="Phobius"/>
    </source>
</evidence>
<protein>
    <recommendedName>
        <fullName evidence="4">PGG domain-containing protein</fullName>
    </recommendedName>
</protein>
<gene>
    <name evidence="2" type="ORF">ACH5RR_000370</name>
</gene>